<comment type="similarity">
    <text evidence="3">Belongs to the RNase HII family. Eukaryotic subfamily.</text>
</comment>
<dbReference type="FunFam" id="3.30.420.10:FF:000016">
    <property type="entry name" value="Ribonuclease"/>
    <property type="match status" value="1"/>
</dbReference>
<dbReference type="Gene3D" id="3.30.420.10">
    <property type="entry name" value="Ribonuclease H-like superfamily/Ribonuclease H"/>
    <property type="match status" value="1"/>
</dbReference>
<dbReference type="CDD" id="cd07181">
    <property type="entry name" value="RNase_HII_eukaryota_like"/>
    <property type="match status" value="1"/>
</dbReference>
<evidence type="ECO:0000256" key="4">
    <source>
        <dbReference type="ARBA" id="ARBA00022722"/>
    </source>
</evidence>
<evidence type="ECO:0000256" key="3">
    <source>
        <dbReference type="ARBA" id="ARBA00007058"/>
    </source>
</evidence>
<dbReference type="InterPro" id="IPR004649">
    <property type="entry name" value="RNase_H2_suA"/>
</dbReference>
<dbReference type="GO" id="GO:0032299">
    <property type="term" value="C:ribonuclease H2 complex"/>
    <property type="evidence" value="ECO:0007669"/>
    <property type="project" value="TreeGrafter"/>
</dbReference>
<dbReference type="GO" id="GO:0046872">
    <property type="term" value="F:metal ion binding"/>
    <property type="evidence" value="ECO:0007669"/>
    <property type="project" value="UniProtKB-KW"/>
</dbReference>
<evidence type="ECO:0000256" key="7">
    <source>
        <dbReference type="ARBA" id="ARBA00022801"/>
    </source>
</evidence>
<dbReference type="GO" id="GO:0003723">
    <property type="term" value="F:RNA binding"/>
    <property type="evidence" value="ECO:0007669"/>
    <property type="project" value="UniProtKB-UniRule"/>
</dbReference>
<feature type="domain" description="RNase H type-2" evidence="10">
    <location>
        <begin position="1"/>
        <end position="227"/>
    </location>
</feature>
<sequence>LGVDEAGRGPVLGPMVYACAFVPVAAKRGLRTCGFDDSKVLTESQRRRLFHGLAGTPWLGYALTVLTPQSISAGMLARAKVNLNTQAHDTTIALIARVLDRGYHVRQVYIDTVGPPETYQAKLAKRFPQIDRIVVAKKADALYPVVSAASIVAKVTRDAVLAGWAPREHGAAGARVAASLAVMGSGYPGDPKTVAWLQAHRHPVFGFPDVVRFSWSTAAVQMDKACVAVVW</sequence>
<dbReference type="GO" id="GO:0004523">
    <property type="term" value="F:RNA-DNA hybrid ribonuclease activity"/>
    <property type="evidence" value="ECO:0007669"/>
    <property type="project" value="UniProtKB-UniRule"/>
</dbReference>
<dbReference type="EMBL" id="ML014161">
    <property type="protein sequence ID" value="RKP01766.1"/>
    <property type="molecule type" value="Genomic_DNA"/>
</dbReference>
<dbReference type="NCBIfam" id="TIGR00729">
    <property type="entry name" value="ribonuclease HII"/>
    <property type="match status" value="1"/>
</dbReference>
<accession>A0A4P9X8Z8</accession>
<keyword evidence="12" id="KW-1185">Reference proteome</keyword>
<dbReference type="SUPFAM" id="SSF53098">
    <property type="entry name" value="Ribonuclease H-like"/>
    <property type="match status" value="1"/>
</dbReference>
<feature type="binding site" evidence="8">
    <location>
        <position position="5"/>
    </location>
    <ligand>
        <name>a divalent metal cation</name>
        <dbReference type="ChEBI" id="CHEBI:60240"/>
    </ligand>
</feature>
<dbReference type="GO" id="GO:0006298">
    <property type="term" value="P:mismatch repair"/>
    <property type="evidence" value="ECO:0007669"/>
    <property type="project" value="TreeGrafter"/>
</dbReference>
<dbReference type="InterPro" id="IPR001352">
    <property type="entry name" value="RNase_HII/HIII"/>
</dbReference>
<feature type="binding site" evidence="8">
    <location>
        <position position="4"/>
    </location>
    <ligand>
        <name>a divalent metal cation</name>
        <dbReference type="ChEBI" id="CHEBI:60240"/>
    </ligand>
</feature>
<reference evidence="12" key="1">
    <citation type="journal article" date="2018" name="Nat. Microbiol.">
        <title>Leveraging single-cell genomics to expand the fungal tree of life.</title>
        <authorList>
            <person name="Ahrendt S.R."/>
            <person name="Quandt C.A."/>
            <person name="Ciobanu D."/>
            <person name="Clum A."/>
            <person name="Salamov A."/>
            <person name="Andreopoulos B."/>
            <person name="Cheng J.F."/>
            <person name="Woyke T."/>
            <person name="Pelin A."/>
            <person name="Henrissat B."/>
            <person name="Reynolds N.K."/>
            <person name="Benny G.L."/>
            <person name="Smith M.E."/>
            <person name="James T.Y."/>
            <person name="Grigoriev I.V."/>
        </authorList>
    </citation>
    <scope>NUCLEOTIDE SEQUENCE [LARGE SCALE GENOMIC DNA]</scope>
    <source>
        <strain evidence="12">ATCC 52028</strain>
    </source>
</reference>
<evidence type="ECO:0000259" key="10">
    <source>
        <dbReference type="PROSITE" id="PS51975"/>
    </source>
</evidence>
<dbReference type="OrthoDB" id="7462577at2759"/>
<comment type="function">
    <text evidence="9">Endonuclease that specifically degrades the RNA of RNA-DNA hybrids.</text>
</comment>
<dbReference type="InterPro" id="IPR012337">
    <property type="entry name" value="RNaseH-like_sf"/>
</dbReference>
<evidence type="ECO:0000256" key="6">
    <source>
        <dbReference type="ARBA" id="ARBA00022759"/>
    </source>
</evidence>
<feature type="non-terminal residue" evidence="11">
    <location>
        <position position="231"/>
    </location>
</feature>
<comment type="cofactor">
    <cofactor evidence="2">
        <name>Mg(2+)</name>
        <dbReference type="ChEBI" id="CHEBI:18420"/>
    </cofactor>
</comment>
<dbReference type="EC" id="3.1.26.4" evidence="9"/>
<dbReference type="GO" id="GO:0043137">
    <property type="term" value="P:DNA replication, removal of RNA primer"/>
    <property type="evidence" value="ECO:0007669"/>
    <property type="project" value="TreeGrafter"/>
</dbReference>
<dbReference type="InterPro" id="IPR036397">
    <property type="entry name" value="RNaseH_sf"/>
</dbReference>
<evidence type="ECO:0000256" key="5">
    <source>
        <dbReference type="ARBA" id="ARBA00022723"/>
    </source>
</evidence>
<comment type="catalytic activity">
    <reaction evidence="1 8 9">
        <text>Endonucleolytic cleavage to 5'-phosphomonoester.</text>
        <dbReference type="EC" id="3.1.26.4"/>
    </reaction>
</comment>
<dbReference type="PANTHER" id="PTHR10954:SF7">
    <property type="entry name" value="RIBONUCLEASE H2 SUBUNIT A"/>
    <property type="match status" value="1"/>
</dbReference>
<dbReference type="InterPro" id="IPR023160">
    <property type="entry name" value="RNase_HII_hlx-loop-hlx_cap_dom"/>
</dbReference>
<protein>
    <recommendedName>
        <fullName evidence="9">Ribonuclease</fullName>
        <ecNumber evidence="9">3.1.26.4</ecNumber>
    </recommendedName>
</protein>
<feature type="non-terminal residue" evidence="11">
    <location>
        <position position="1"/>
    </location>
</feature>
<evidence type="ECO:0000256" key="2">
    <source>
        <dbReference type="ARBA" id="ARBA00001946"/>
    </source>
</evidence>
<evidence type="ECO:0000313" key="11">
    <source>
        <dbReference type="EMBL" id="RKP01766.1"/>
    </source>
</evidence>
<evidence type="ECO:0000313" key="12">
    <source>
        <dbReference type="Proteomes" id="UP000274922"/>
    </source>
</evidence>
<feature type="binding site" evidence="8">
    <location>
        <position position="111"/>
    </location>
    <ligand>
        <name>a divalent metal cation</name>
        <dbReference type="ChEBI" id="CHEBI:60240"/>
    </ligand>
</feature>
<evidence type="ECO:0000256" key="1">
    <source>
        <dbReference type="ARBA" id="ARBA00000077"/>
    </source>
</evidence>
<dbReference type="FunFam" id="1.10.10.460:FF:000001">
    <property type="entry name" value="Ribonuclease"/>
    <property type="match status" value="1"/>
</dbReference>
<dbReference type="PROSITE" id="PS51975">
    <property type="entry name" value="RNASE_H_2"/>
    <property type="match status" value="1"/>
</dbReference>
<keyword evidence="5 8" id="KW-0479">Metal-binding</keyword>
<dbReference type="Pfam" id="PF01351">
    <property type="entry name" value="RNase_HII"/>
    <property type="match status" value="1"/>
</dbReference>
<organism evidence="11 12">
    <name type="scientific">Caulochytrium protostelioides</name>
    <dbReference type="NCBI Taxonomy" id="1555241"/>
    <lineage>
        <taxon>Eukaryota</taxon>
        <taxon>Fungi</taxon>
        <taxon>Fungi incertae sedis</taxon>
        <taxon>Chytridiomycota</taxon>
        <taxon>Chytridiomycota incertae sedis</taxon>
        <taxon>Chytridiomycetes</taxon>
        <taxon>Caulochytriales</taxon>
        <taxon>Caulochytriaceae</taxon>
        <taxon>Caulochytrium</taxon>
    </lineage>
</organism>
<dbReference type="STRING" id="1555241.A0A4P9X8Z8"/>
<dbReference type="InterPro" id="IPR024567">
    <property type="entry name" value="RNase_HII/HIII_dom"/>
</dbReference>
<name>A0A4P9X8Z8_9FUNG</name>
<proteinExistence type="inferred from homology"/>
<gene>
    <name evidence="11" type="ORF">CXG81DRAFT_1600</name>
</gene>
<keyword evidence="4 8" id="KW-0540">Nuclease</keyword>
<evidence type="ECO:0000256" key="9">
    <source>
        <dbReference type="RuleBase" id="RU003515"/>
    </source>
</evidence>
<keyword evidence="7 8" id="KW-0378">Hydrolase</keyword>
<dbReference type="Gene3D" id="1.10.10.460">
    <property type="entry name" value="Ribonuclease hii. Domain 2"/>
    <property type="match status" value="1"/>
</dbReference>
<evidence type="ECO:0000256" key="8">
    <source>
        <dbReference type="PROSITE-ProRule" id="PRU01319"/>
    </source>
</evidence>
<dbReference type="AlphaFoldDB" id="A0A4P9X8Z8"/>
<keyword evidence="6 8" id="KW-0255">Endonuclease</keyword>
<dbReference type="PANTHER" id="PTHR10954">
    <property type="entry name" value="RIBONUCLEASE H2 SUBUNIT A"/>
    <property type="match status" value="1"/>
</dbReference>
<dbReference type="Proteomes" id="UP000274922">
    <property type="component" value="Unassembled WGS sequence"/>
</dbReference>
<comment type="cofactor">
    <cofactor evidence="8">
        <name>Mn(2+)</name>
        <dbReference type="ChEBI" id="CHEBI:29035"/>
    </cofactor>
    <cofactor evidence="8">
        <name>Mg(2+)</name>
        <dbReference type="ChEBI" id="CHEBI:18420"/>
    </cofactor>
    <text evidence="8">Manganese or magnesium. Binds 1 divalent metal ion per monomer in the absence of substrate. May bind a second metal ion after substrate binding.</text>
</comment>